<dbReference type="EMBL" id="BART01011855">
    <property type="protein sequence ID" value="GAG89213.1"/>
    <property type="molecule type" value="Genomic_DNA"/>
</dbReference>
<comment type="caution">
    <text evidence="1">The sequence shown here is derived from an EMBL/GenBank/DDBJ whole genome shotgun (WGS) entry which is preliminary data.</text>
</comment>
<organism evidence="1">
    <name type="scientific">marine sediment metagenome</name>
    <dbReference type="NCBI Taxonomy" id="412755"/>
    <lineage>
        <taxon>unclassified sequences</taxon>
        <taxon>metagenomes</taxon>
        <taxon>ecological metagenomes</taxon>
    </lineage>
</organism>
<feature type="non-terminal residue" evidence="1">
    <location>
        <position position="1"/>
    </location>
</feature>
<accession>X1BYD3</accession>
<reference evidence="1" key="1">
    <citation type="journal article" date="2014" name="Front. Microbiol.">
        <title>High frequency of phylogenetically diverse reductive dehalogenase-homologous genes in deep subseafloor sedimentary metagenomes.</title>
        <authorList>
            <person name="Kawai M."/>
            <person name="Futagami T."/>
            <person name="Toyoda A."/>
            <person name="Takaki Y."/>
            <person name="Nishi S."/>
            <person name="Hori S."/>
            <person name="Arai W."/>
            <person name="Tsubouchi T."/>
            <person name="Morono Y."/>
            <person name="Uchiyama I."/>
            <person name="Ito T."/>
            <person name="Fujiyama A."/>
            <person name="Inagaki F."/>
            <person name="Takami H."/>
        </authorList>
    </citation>
    <scope>NUCLEOTIDE SEQUENCE</scope>
    <source>
        <strain evidence="1">Expedition CK06-06</strain>
    </source>
</reference>
<protein>
    <submittedName>
        <fullName evidence="1">Uncharacterized protein</fullName>
    </submittedName>
</protein>
<proteinExistence type="predicted"/>
<gene>
    <name evidence="1" type="ORF">S01H4_25033</name>
</gene>
<sequence length="30" mass="3400">RNIQVVSPTLIDTRVGVYTELVTGYDEIFT</sequence>
<name>X1BYD3_9ZZZZ</name>
<evidence type="ECO:0000313" key="1">
    <source>
        <dbReference type="EMBL" id="GAG89213.1"/>
    </source>
</evidence>
<dbReference type="AlphaFoldDB" id="X1BYD3"/>